<organism evidence="1 3">
    <name type="scientific">Capnocytophaga catalasegens</name>
    <dbReference type="NCBI Taxonomy" id="1004260"/>
    <lineage>
        <taxon>Bacteria</taxon>
        <taxon>Pseudomonadati</taxon>
        <taxon>Bacteroidota</taxon>
        <taxon>Flavobacteriia</taxon>
        <taxon>Flavobacteriales</taxon>
        <taxon>Flavobacteriaceae</taxon>
        <taxon>Capnocytophaga</taxon>
    </lineage>
</organism>
<comment type="caution">
    <text evidence="1">The sequence shown here is derived from an EMBL/GenBank/DDBJ whole genome shotgun (WGS) entry which is preliminary data.</text>
</comment>
<protein>
    <submittedName>
        <fullName evidence="1">Uncharacterized protein</fullName>
    </submittedName>
</protein>
<sequence>MYEKKKRNEFPNDIIEQSVNNQEALLETAFPNNAIDMVWLERILPKDKIEEFRKLLNVFIDKIDFSRIGVGLEKSVGEELNFGIKHEANIILGNVLFLGGADAGYVHSYYGGETGAGGALAAGFSVNAGQTLFATFNTEDKYKEHINFAGTYNYFRLN</sequence>
<reference evidence="1 4" key="1">
    <citation type="submission" date="2021-11" db="EMBL/GenBank/DDBJ databases">
        <title>Draft genome sequence of Capnocytophaga sp. strain KC07075 isolated from cat oral cavity.</title>
        <authorList>
            <person name="Suzuki M."/>
            <person name="Imaoka K."/>
            <person name="Kimura M."/>
            <person name="Morikawa S."/>
            <person name="Maeda K."/>
        </authorList>
    </citation>
    <scope>NUCLEOTIDE SEQUENCE</scope>
    <source>
        <strain evidence="1">KC07075</strain>
        <strain evidence="2 4">KC07079</strain>
    </source>
</reference>
<evidence type="ECO:0000313" key="3">
    <source>
        <dbReference type="Proteomes" id="UP001207736"/>
    </source>
</evidence>
<dbReference type="Proteomes" id="UP001207736">
    <property type="component" value="Unassembled WGS sequence"/>
</dbReference>
<gene>
    <name evidence="1" type="ORF">RCZ15_23780</name>
    <name evidence="2" type="ORF">RCZ16_01070</name>
</gene>
<dbReference type="EMBL" id="BQKA01000054">
    <property type="protein sequence ID" value="GJM51405.1"/>
    <property type="molecule type" value="Genomic_DNA"/>
</dbReference>
<name>A0AAV5AYA5_9FLAO</name>
<evidence type="ECO:0000313" key="1">
    <source>
        <dbReference type="EMBL" id="GJM51405.1"/>
    </source>
</evidence>
<proteinExistence type="predicted"/>
<dbReference type="EMBL" id="BQKB01000005">
    <property type="protein sequence ID" value="GJM51789.1"/>
    <property type="molecule type" value="Genomic_DNA"/>
</dbReference>
<dbReference type="Proteomes" id="UP001208692">
    <property type="component" value="Unassembled WGS sequence"/>
</dbReference>
<keyword evidence="4" id="KW-1185">Reference proteome</keyword>
<dbReference type="AlphaFoldDB" id="A0AAV5AYA5"/>
<accession>A0AAV5AYA5</accession>
<evidence type="ECO:0000313" key="4">
    <source>
        <dbReference type="Proteomes" id="UP001208692"/>
    </source>
</evidence>
<evidence type="ECO:0000313" key="2">
    <source>
        <dbReference type="EMBL" id="GJM51789.1"/>
    </source>
</evidence>
<dbReference type="RefSeq" id="WP_264847194.1">
    <property type="nucleotide sequence ID" value="NZ_BPMA01000043.1"/>
</dbReference>